<sequence length="797" mass="87712">MSIIGRGIGAVVLAIAGSALAVDPTGTTSGVATKALGIAAGLAGDIAGNEAHAAYTAFGDRYAAALFKRHPEIDRNHHIIMALRLSHLDATETILARFDEARRNDFNDMRQVEAKRVSALLWSYLKDARKFNSDGAASAEENKILSILPTAYEAALAARSGAAPDAATVRKELEDNVLRELSVEIGDTLPALLMAAFHGSANGNDGWHDLFVRAASGRLKDNEAFKAIWNAEQLARIGAILDFVDKKIGRVLDGQTTAEREAERRHNEQMEMQARILDFVSEEKGIPVKELEPVLARLIGHSDVPRDKIARVLADAVDDLLSRSRTLATIHNDHPEIDRAINAARKKLETLDIEGALATVREAQRKQALQRHDQDKEDARLFFEEADILMPLYDHDGVVAALQQALVLDPDPIWRWDQLGDELRKTGQRLNAVAAFEAALKAAFRVGDERAIGVLHERIGDMCRAEGDAKGALQAYRNGLEIAKALAERDPGNAEWQRDLSICYDNIGDIRRAEGEAKGALQAYRNGLDIAKALSERDPGNAEWQRDLSISYDKIGDIRRAEGDAEGALQAYRDGHDIRKTFAERDPGNARWQRDLSISYNKIGNILQAEGNTKDALEAYQDSLDIRKTLAERDPGNADWQRDLSISYDNIGGMRRAEGDAKGALQAYRNGLDIAKALSECDPGNAEWQRDLSISYDRIGDIRRAEGDAKGALQAYQDSIDIRKTLIERDPDNVEWQRDMITSLVKLAECGPENASTHYEMALKIALALNNSSKLAPTDAWIPDDLAQRLEATHTSG</sequence>
<dbReference type="Gene3D" id="1.25.40.10">
    <property type="entry name" value="Tetratricopeptide repeat domain"/>
    <property type="match status" value="3"/>
</dbReference>
<dbReference type="PANTHER" id="PTHR45641:SF19">
    <property type="entry name" value="NEPHROCYSTIN-3"/>
    <property type="match status" value="1"/>
</dbReference>
<keyword evidence="1" id="KW-0677">Repeat</keyword>
<dbReference type="PANTHER" id="PTHR45641">
    <property type="entry name" value="TETRATRICOPEPTIDE REPEAT PROTEIN (AFU_ORTHOLOGUE AFUA_6G03870)"/>
    <property type="match status" value="1"/>
</dbReference>
<evidence type="ECO:0000256" key="2">
    <source>
        <dbReference type="ARBA" id="ARBA00022803"/>
    </source>
</evidence>
<keyword evidence="2 3" id="KW-0802">TPR repeat</keyword>
<proteinExistence type="predicted"/>
<dbReference type="PROSITE" id="PS50005">
    <property type="entry name" value="TPR"/>
    <property type="match status" value="1"/>
</dbReference>
<feature type="signal peptide" evidence="4">
    <location>
        <begin position="1"/>
        <end position="21"/>
    </location>
</feature>
<keyword evidence="4" id="KW-0732">Signal</keyword>
<dbReference type="InterPro" id="IPR011990">
    <property type="entry name" value="TPR-like_helical_dom_sf"/>
</dbReference>
<evidence type="ECO:0000313" key="5">
    <source>
        <dbReference type="EMBL" id="NYJ10105.1"/>
    </source>
</evidence>
<reference evidence="5 6" key="1">
    <citation type="submission" date="2020-07" db="EMBL/GenBank/DDBJ databases">
        <title>Genomic Encyclopedia of Type Strains, Phase IV (KMG-V): Genome sequencing to study the core and pangenomes of soil and plant-associated prokaryotes.</title>
        <authorList>
            <person name="Whitman W."/>
        </authorList>
    </citation>
    <scope>NUCLEOTIDE SEQUENCE [LARGE SCALE GENOMIC DNA]</scope>
    <source>
        <strain evidence="5 6">SEMIA 4052</strain>
    </source>
</reference>
<evidence type="ECO:0000313" key="6">
    <source>
        <dbReference type="Proteomes" id="UP000535276"/>
    </source>
</evidence>
<dbReference type="AlphaFoldDB" id="A0A7Z0DW57"/>
<evidence type="ECO:0000256" key="4">
    <source>
        <dbReference type="SAM" id="SignalP"/>
    </source>
</evidence>
<dbReference type="EMBL" id="JACBZV010000001">
    <property type="protein sequence ID" value="NYJ10105.1"/>
    <property type="molecule type" value="Genomic_DNA"/>
</dbReference>
<name>A0A7Z0DW57_RHILE</name>
<feature type="chain" id="PRO_5030950839" evidence="4">
    <location>
        <begin position="22"/>
        <end position="797"/>
    </location>
</feature>
<gene>
    <name evidence="5" type="ORF">GGI64_001124</name>
</gene>
<dbReference type="SMART" id="SM00028">
    <property type="entry name" value="TPR"/>
    <property type="match status" value="8"/>
</dbReference>
<dbReference type="RefSeq" id="WP_179610854.1">
    <property type="nucleotide sequence ID" value="NZ_JACBZV010000001.1"/>
</dbReference>
<dbReference type="Pfam" id="PF13374">
    <property type="entry name" value="TPR_10"/>
    <property type="match status" value="1"/>
</dbReference>
<dbReference type="InterPro" id="IPR019734">
    <property type="entry name" value="TPR_rpt"/>
</dbReference>
<feature type="repeat" description="TPR" evidence="3">
    <location>
        <begin position="597"/>
        <end position="630"/>
    </location>
</feature>
<accession>A0A7Z0DW57</accession>
<dbReference type="Proteomes" id="UP000535276">
    <property type="component" value="Unassembled WGS sequence"/>
</dbReference>
<comment type="caution">
    <text evidence="5">The sequence shown here is derived from an EMBL/GenBank/DDBJ whole genome shotgun (WGS) entry which is preliminary data.</text>
</comment>
<evidence type="ECO:0000256" key="3">
    <source>
        <dbReference type="PROSITE-ProRule" id="PRU00339"/>
    </source>
</evidence>
<organism evidence="5 6">
    <name type="scientific">Rhizobium leguminosarum</name>
    <dbReference type="NCBI Taxonomy" id="384"/>
    <lineage>
        <taxon>Bacteria</taxon>
        <taxon>Pseudomonadati</taxon>
        <taxon>Pseudomonadota</taxon>
        <taxon>Alphaproteobacteria</taxon>
        <taxon>Hyphomicrobiales</taxon>
        <taxon>Rhizobiaceae</taxon>
        <taxon>Rhizobium/Agrobacterium group</taxon>
        <taxon>Rhizobium</taxon>
    </lineage>
</organism>
<protein>
    <submittedName>
        <fullName evidence="5">Tetratricopeptide (TPR) repeat protein</fullName>
    </submittedName>
</protein>
<evidence type="ECO:0000256" key="1">
    <source>
        <dbReference type="ARBA" id="ARBA00022737"/>
    </source>
</evidence>
<dbReference type="SUPFAM" id="SSF48452">
    <property type="entry name" value="TPR-like"/>
    <property type="match status" value="1"/>
</dbReference>